<evidence type="ECO:0000313" key="5">
    <source>
        <dbReference type="EMBL" id="MBB6563387.1"/>
    </source>
</evidence>
<dbReference type="GO" id="GO:0008080">
    <property type="term" value="F:N-acetyltransferase activity"/>
    <property type="evidence" value="ECO:0007669"/>
    <property type="project" value="TreeGrafter"/>
</dbReference>
<keyword evidence="3" id="KW-0732">Signal</keyword>
<evidence type="ECO:0000256" key="3">
    <source>
        <dbReference type="SAM" id="SignalP"/>
    </source>
</evidence>
<comment type="caution">
    <text evidence="5">The sequence shown here is derived from an EMBL/GenBank/DDBJ whole genome shotgun (WGS) entry which is preliminary data.</text>
</comment>
<accession>A0A7X0UCG9</accession>
<dbReference type="Proteomes" id="UP000575083">
    <property type="component" value="Unassembled WGS sequence"/>
</dbReference>
<dbReference type="InterPro" id="IPR051016">
    <property type="entry name" value="Diverse_Substrate_AcTransf"/>
</dbReference>
<dbReference type="CDD" id="cd04301">
    <property type="entry name" value="NAT_SF"/>
    <property type="match status" value="1"/>
</dbReference>
<dbReference type="RefSeq" id="WP_184864348.1">
    <property type="nucleotide sequence ID" value="NZ_JACHLK010000018.1"/>
</dbReference>
<feature type="signal peptide" evidence="3">
    <location>
        <begin position="1"/>
        <end position="19"/>
    </location>
</feature>
<dbReference type="Pfam" id="PF00583">
    <property type="entry name" value="Acetyltransf_1"/>
    <property type="match status" value="1"/>
</dbReference>
<organism evidence="5 6">
    <name type="scientific">Acidovorax soli</name>
    <dbReference type="NCBI Taxonomy" id="592050"/>
    <lineage>
        <taxon>Bacteria</taxon>
        <taxon>Pseudomonadati</taxon>
        <taxon>Pseudomonadota</taxon>
        <taxon>Betaproteobacteria</taxon>
        <taxon>Burkholderiales</taxon>
        <taxon>Comamonadaceae</taxon>
        <taxon>Acidovorax</taxon>
    </lineage>
</organism>
<dbReference type="PROSITE" id="PS51186">
    <property type="entry name" value="GNAT"/>
    <property type="match status" value="1"/>
</dbReference>
<keyword evidence="1 5" id="KW-0808">Transferase</keyword>
<keyword evidence="6" id="KW-1185">Reference proteome</keyword>
<sequence>MNRTARPAAQIALATSASAALVDLLCELNAYYADAGVATAPRDAVQTHLRDHLLAPGSSVHLVVASDGEGTALGFAAAVLLHSLVDPSPEHRRQCLLKELFVSAHARGQGIGRQLVAWVARYAADGGCGRMDWNVKASNHAGIAFYEGLGAVRVADRLSYRLTREALDRLAALPAVPPTSPRPAP</sequence>
<feature type="domain" description="N-acetyltransferase" evidence="4">
    <location>
        <begin position="11"/>
        <end position="174"/>
    </location>
</feature>
<protein>
    <submittedName>
        <fullName evidence="5">GNAT superfamily N-acetyltransferase</fullName>
    </submittedName>
</protein>
<dbReference type="Gene3D" id="3.40.630.30">
    <property type="match status" value="1"/>
</dbReference>
<dbReference type="PANTHER" id="PTHR10545">
    <property type="entry name" value="DIAMINE N-ACETYLTRANSFERASE"/>
    <property type="match status" value="1"/>
</dbReference>
<dbReference type="AlphaFoldDB" id="A0A7X0UCG9"/>
<evidence type="ECO:0000256" key="1">
    <source>
        <dbReference type="ARBA" id="ARBA00022679"/>
    </source>
</evidence>
<dbReference type="EMBL" id="JACHLK010000018">
    <property type="protein sequence ID" value="MBB6563387.1"/>
    <property type="molecule type" value="Genomic_DNA"/>
</dbReference>
<feature type="chain" id="PRO_5031128804" evidence="3">
    <location>
        <begin position="20"/>
        <end position="185"/>
    </location>
</feature>
<dbReference type="SUPFAM" id="SSF55729">
    <property type="entry name" value="Acyl-CoA N-acyltransferases (Nat)"/>
    <property type="match status" value="1"/>
</dbReference>
<name>A0A7X0UCG9_9BURK</name>
<proteinExistence type="predicted"/>
<dbReference type="PANTHER" id="PTHR10545:SF29">
    <property type="entry name" value="GH14572P-RELATED"/>
    <property type="match status" value="1"/>
</dbReference>
<dbReference type="InterPro" id="IPR016181">
    <property type="entry name" value="Acyl_CoA_acyltransferase"/>
</dbReference>
<evidence type="ECO:0000313" key="6">
    <source>
        <dbReference type="Proteomes" id="UP000575083"/>
    </source>
</evidence>
<reference evidence="5 6" key="1">
    <citation type="submission" date="2020-08" db="EMBL/GenBank/DDBJ databases">
        <title>Functional genomics of gut bacteria from endangered species of beetles.</title>
        <authorList>
            <person name="Carlos-Shanley C."/>
        </authorList>
    </citation>
    <scope>NUCLEOTIDE SEQUENCE [LARGE SCALE GENOMIC DNA]</scope>
    <source>
        <strain evidence="5 6">S00198</strain>
    </source>
</reference>
<evidence type="ECO:0000256" key="2">
    <source>
        <dbReference type="ARBA" id="ARBA00023315"/>
    </source>
</evidence>
<keyword evidence="2" id="KW-0012">Acyltransferase</keyword>
<evidence type="ECO:0000259" key="4">
    <source>
        <dbReference type="PROSITE" id="PS51186"/>
    </source>
</evidence>
<gene>
    <name evidence="5" type="ORF">HNP48_006107</name>
</gene>
<dbReference type="InterPro" id="IPR000182">
    <property type="entry name" value="GNAT_dom"/>
</dbReference>